<proteinExistence type="predicted"/>
<evidence type="ECO:0000313" key="3">
    <source>
        <dbReference type="EMBL" id="KAF4122964.1"/>
    </source>
</evidence>
<dbReference type="GeneID" id="55972737"/>
<feature type="compositionally biased region" description="Basic and acidic residues" evidence="1">
    <location>
        <begin position="508"/>
        <end position="520"/>
    </location>
</feature>
<feature type="domain" description="HAUS augmin-like complex subunit 6 N-terminal" evidence="2">
    <location>
        <begin position="56"/>
        <end position="291"/>
    </location>
</feature>
<dbReference type="AlphaFoldDB" id="A0A9P4YWB3"/>
<dbReference type="Proteomes" id="UP000749293">
    <property type="component" value="Unassembled WGS sequence"/>
</dbReference>
<accession>A0A9P4YWB3</accession>
<dbReference type="InterPro" id="IPR028163">
    <property type="entry name" value="HAUS_6_N"/>
</dbReference>
<dbReference type="RefSeq" id="XP_035321616.1">
    <property type="nucleotide sequence ID" value="XM_035468482.1"/>
</dbReference>
<feature type="compositionally biased region" description="Polar residues" evidence="1">
    <location>
        <begin position="447"/>
        <end position="466"/>
    </location>
</feature>
<feature type="region of interest" description="Disordered" evidence="1">
    <location>
        <begin position="367"/>
        <end position="387"/>
    </location>
</feature>
<protein>
    <recommendedName>
        <fullName evidence="2">HAUS augmin-like complex subunit 6 N-terminal domain-containing protein</fullName>
    </recommendedName>
</protein>
<feature type="region of interest" description="Disordered" evidence="1">
    <location>
        <begin position="1"/>
        <end position="43"/>
    </location>
</feature>
<feature type="compositionally biased region" description="Polar residues" evidence="1">
    <location>
        <begin position="17"/>
        <end position="26"/>
    </location>
</feature>
<sequence>MAAVQQRLQAHGKTRSAHISANTSRPLQHVSVPQLPPSSGHNGGGYCSTAPPLVLFINNLKLLDLQLLPDWPDISVDTFATGTTASSAQGQKKRIQCVEWALFRLFAIWDPEETANKLKPFFPPLDQVQSLNLRAALLRGLEQAKKKGVLGRDTVLRKTMLDECKGERLEEVLASFSAAVLKSVVIGKIAAQERHPALALTLAVEPKGYKDDKMDLITLIIAHKVSLQGMRSRKEDMAAKYRDFGDLLGIKERGVIRRKEEARQREKDSMVAAVSDEARREMWRMVRNNWSGHERWMETLLRGDAGASKDGLFSMSFDRVWRRVEQNRLGEVEAKGAGLLEQLEGRVQLHRDRLEKWQNYRHDIFRGQTSDAGASPSKPRASSRGTRGIDLGFGAHKNLVPGKVVPGKTGVGRLSPNAEYRDMLEGLENELAEVDDPPSNPLMNLPSRHTVTRRYSGTERASTGTISELSDLDDELRDIAPPPKPPAKTSSMMEVPTTRRLPVRPRLPRPDEPSTHEPPRRSFSSRSQPKLASPPPMDISRDQSPHPSTPSSGSRGSMDRSGSRPYFPGDDVPISPTRAAAEQILELIDKASPSPSKRSKPRHTLSLADRTRLSMGPRASMDFLEHDEPEPEPEPTKKTPPSADRGNSRTLVDDDDDDCHDLVSRTRRSMAGFEKAKQKAQIERRRSQRMSRLPPRREGSHCPVVEEDESERTMLAEELLGEEDMEAVFRSRPKIKASPMPSPTKELEFDDY</sequence>
<organism evidence="3 4">
    <name type="scientific">Geosmithia morbida</name>
    <dbReference type="NCBI Taxonomy" id="1094350"/>
    <lineage>
        <taxon>Eukaryota</taxon>
        <taxon>Fungi</taxon>
        <taxon>Dikarya</taxon>
        <taxon>Ascomycota</taxon>
        <taxon>Pezizomycotina</taxon>
        <taxon>Sordariomycetes</taxon>
        <taxon>Hypocreomycetidae</taxon>
        <taxon>Hypocreales</taxon>
        <taxon>Bionectriaceae</taxon>
        <taxon>Geosmithia</taxon>
    </lineage>
</organism>
<feature type="compositionally biased region" description="Basic and acidic residues" evidence="1">
    <location>
        <begin position="674"/>
        <end position="685"/>
    </location>
</feature>
<evidence type="ECO:0000313" key="4">
    <source>
        <dbReference type="Proteomes" id="UP000749293"/>
    </source>
</evidence>
<name>A0A9P4YWB3_9HYPO</name>
<dbReference type="EMBL" id="JAANYQ010000007">
    <property type="protein sequence ID" value="KAF4122964.1"/>
    <property type="molecule type" value="Genomic_DNA"/>
</dbReference>
<comment type="caution">
    <text evidence="3">The sequence shown here is derived from an EMBL/GenBank/DDBJ whole genome shotgun (WGS) entry which is preliminary data.</text>
</comment>
<gene>
    <name evidence="3" type="ORF">GMORB2_6512</name>
</gene>
<feature type="region of interest" description="Disordered" evidence="1">
    <location>
        <begin position="433"/>
        <end position="711"/>
    </location>
</feature>
<keyword evidence="4" id="KW-1185">Reference proteome</keyword>
<evidence type="ECO:0000256" key="1">
    <source>
        <dbReference type="SAM" id="MobiDB-lite"/>
    </source>
</evidence>
<feature type="region of interest" description="Disordered" evidence="1">
    <location>
        <begin position="731"/>
        <end position="752"/>
    </location>
</feature>
<reference evidence="3" key="1">
    <citation type="submission" date="2020-03" db="EMBL/GenBank/DDBJ databases">
        <title>Site-based positive gene gene selection in Geosmithia morbida across the United States reveals a broad range of putative effectors and factors for local host and environmental adapation.</title>
        <authorList>
            <person name="Onufrak A."/>
            <person name="Murdoch R.W."/>
            <person name="Gazis R."/>
            <person name="Huff M."/>
            <person name="Staton M."/>
            <person name="Klingeman W."/>
            <person name="Hadziabdic D."/>
        </authorList>
    </citation>
    <scope>NUCLEOTIDE SEQUENCE</scope>
    <source>
        <strain evidence="3">1262</strain>
    </source>
</reference>
<dbReference type="OrthoDB" id="5575722at2759"/>
<dbReference type="Pfam" id="PF14661">
    <property type="entry name" value="HAUS6_N"/>
    <property type="match status" value="1"/>
</dbReference>
<evidence type="ECO:0000259" key="2">
    <source>
        <dbReference type="Pfam" id="PF14661"/>
    </source>
</evidence>